<dbReference type="InterPro" id="IPR043128">
    <property type="entry name" value="Rev_trsase/Diguanyl_cyclase"/>
</dbReference>
<keyword evidence="3" id="KW-0175">Coiled coil</keyword>
<dbReference type="SMART" id="SM00065">
    <property type="entry name" value="GAF"/>
    <property type="match status" value="1"/>
</dbReference>
<keyword evidence="6" id="KW-1185">Reference proteome</keyword>
<protein>
    <recommendedName>
        <fullName evidence="1">diguanylate cyclase</fullName>
        <ecNumber evidence="1">2.7.7.65</ecNumber>
    </recommendedName>
</protein>
<evidence type="ECO:0000313" key="6">
    <source>
        <dbReference type="Proteomes" id="UP001156706"/>
    </source>
</evidence>
<dbReference type="InterPro" id="IPR050469">
    <property type="entry name" value="Diguanylate_Cyclase"/>
</dbReference>
<name>A0ABQ5YAV6_9NEIS</name>
<dbReference type="SMART" id="SM00267">
    <property type="entry name" value="GGDEF"/>
    <property type="match status" value="1"/>
</dbReference>
<sequence>MDFYADDSHVATLESRLSLGQLLLEQRVELAWFLRQRDSRRALQLADEAAAALPPGHPLHARLDLLRAEVAGLLAEFEQATQLLAQSKSAFEAAHDALGVGDSYMLSALLAALRGDNRGNLAAAGLAAQAYGLTEDLERSRIAAAWAAQASVYAAPDSTLRRLAEARALAPWPSVPVATLLGLAEALRQFDTGEQMQAAAQLMALATQAGQAGMVHMRIRIGLSLAAALSNVDDNDNAYAWTDQALALARRAGWPLAIGDALALLGSLARETGQLDRSLLLLKEAVEWLGIAPESRGNVLAHAYLAHSELDAGHAEQALLTAQRAEQLGRPVGAWAGVIDAMTVAARAQAMLGEVDTARSLAQEALLLAEQHELPMWQPDIYRALAEIHCNHPRPNEQQLPMTYLERALELTAKQGNDKEQLEILDALSSACERAGDYARALRYERRARERLAVTEQRRLSNRMAALEMRYRGEQQREEAQHQRMLAEAEAARAQELSTSLQVLENLGRIGREITVNLDLSSVLQTLVAHLGKLARVSYVGLSVLDAQGRLLIRRGVEDGRPMPERRVSLDDPNSKAAQCARERREILLEYAAGQRAASHIPGTREMHASWFGPLLVGEDLVGVLTIQSAEEHAYGAREQLIFRTLSAYVGVAVSNARVYARLGEQHARLAEAEAEMRKLATTDALTGIPNRRHFLAALDAEARRSQRSQRPMAVVMADIDYFKAINDTLGHAAGDAVLVHVSKLLDDNKRTIDTVGRLGGEEFAILLPETDVDGAAEVADRLRRLILSDATQWQNQPIAVSMSFGCAALPAQLPAEATDQAATELLQAADRALYQAKNAGRNLTALLRDGQGELYSAAE</sequence>
<dbReference type="InterPro" id="IPR011990">
    <property type="entry name" value="TPR-like_helical_dom_sf"/>
</dbReference>
<evidence type="ECO:0000256" key="1">
    <source>
        <dbReference type="ARBA" id="ARBA00012528"/>
    </source>
</evidence>
<dbReference type="RefSeq" id="WP_284195228.1">
    <property type="nucleotide sequence ID" value="NZ_BSOG01000001.1"/>
</dbReference>
<dbReference type="InterPro" id="IPR029016">
    <property type="entry name" value="GAF-like_dom_sf"/>
</dbReference>
<dbReference type="InterPro" id="IPR029787">
    <property type="entry name" value="Nucleotide_cyclase"/>
</dbReference>
<dbReference type="SUPFAM" id="SSF55781">
    <property type="entry name" value="GAF domain-like"/>
    <property type="match status" value="1"/>
</dbReference>
<dbReference type="InterPro" id="IPR000160">
    <property type="entry name" value="GGDEF_dom"/>
</dbReference>
<proteinExistence type="predicted"/>
<dbReference type="CDD" id="cd01949">
    <property type="entry name" value="GGDEF"/>
    <property type="match status" value="1"/>
</dbReference>
<dbReference type="Proteomes" id="UP001156706">
    <property type="component" value="Unassembled WGS sequence"/>
</dbReference>
<evidence type="ECO:0000259" key="4">
    <source>
        <dbReference type="PROSITE" id="PS50887"/>
    </source>
</evidence>
<dbReference type="PROSITE" id="PS50887">
    <property type="entry name" value="GGDEF"/>
    <property type="match status" value="1"/>
</dbReference>
<accession>A0ABQ5YAV6</accession>
<dbReference type="Pfam" id="PF13185">
    <property type="entry name" value="GAF_2"/>
    <property type="match status" value="1"/>
</dbReference>
<dbReference type="SUPFAM" id="SSF55073">
    <property type="entry name" value="Nucleotide cyclase"/>
    <property type="match status" value="1"/>
</dbReference>
<dbReference type="EC" id="2.7.7.65" evidence="1"/>
<dbReference type="Gene3D" id="1.25.40.10">
    <property type="entry name" value="Tetratricopeptide repeat domain"/>
    <property type="match status" value="1"/>
</dbReference>
<dbReference type="EMBL" id="BSOG01000001">
    <property type="protein sequence ID" value="GLR12090.1"/>
    <property type="molecule type" value="Genomic_DNA"/>
</dbReference>
<comment type="caution">
    <text evidence="5">The sequence shown here is derived from an EMBL/GenBank/DDBJ whole genome shotgun (WGS) entry which is preliminary data.</text>
</comment>
<dbReference type="Pfam" id="PF00990">
    <property type="entry name" value="GGDEF"/>
    <property type="match status" value="1"/>
</dbReference>
<evidence type="ECO:0000256" key="3">
    <source>
        <dbReference type="SAM" id="Coils"/>
    </source>
</evidence>
<organism evidence="5 6">
    <name type="scientific">Chitinimonas prasina</name>
    <dbReference type="NCBI Taxonomy" id="1434937"/>
    <lineage>
        <taxon>Bacteria</taxon>
        <taxon>Pseudomonadati</taxon>
        <taxon>Pseudomonadota</taxon>
        <taxon>Betaproteobacteria</taxon>
        <taxon>Neisseriales</taxon>
        <taxon>Chitinibacteraceae</taxon>
        <taxon>Chitinimonas</taxon>
    </lineage>
</organism>
<comment type="catalytic activity">
    <reaction evidence="2">
        <text>2 GTP = 3',3'-c-di-GMP + 2 diphosphate</text>
        <dbReference type="Rhea" id="RHEA:24898"/>
        <dbReference type="ChEBI" id="CHEBI:33019"/>
        <dbReference type="ChEBI" id="CHEBI:37565"/>
        <dbReference type="ChEBI" id="CHEBI:58805"/>
        <dbReference type="EC" id="2.7.7.65"/>
    </reaction>
</comment>
<dbReference type="NCBIfam" id="TIGR00254">
    <property type="entry name" value="GGDEF"/>
    <property type="match status" value="1"/>
</dbReference>
<dbReference type="PANTHER" id="PTHR45138">
    <property type="entry name" value="REGULATORY COMPONENTS OF SENSORY TRANSDUCTION SYSTEM"/>
    <property type="match status" value="1"/>
</dbReference>
<reference evidence="6" key="1">
    <citation type="journal article" date="2019" name="Int. J. Syst. Evol. Microbiol.">
        <title>The Global Catalogue of Microorganisms (GCM) 10K type strain sequencing project: providing services to taxonomists for standard genome sequencing and annotation.</title>
        <authorList>
            <consortium name="The Broad Institute Genomics Platform"/>
            <consortium name="The Broad Institute Genome Sequencing Center for Infectious Disease"/>
            <person name="Wu L."/>
            <person name="Ma J."/>
        </authorList>
    </citation>
    <scope>NUCLEOTIDE SEQUENCE [LARGE SCALE GENOMIC DNA]</scope>
    <source>
        <strain evidence="6">NBRC 110044</strain>
    </source>
</reference>
<dbReference type="Gene3D" id="3.30.450.40">
    <property type="match status" value="1"/>
</dbReference>
<dbReference type="PANTHER" id="PTHR45138:SF9">
    <property type="entry name" value="DIGUANYLATE CYCLASE DGCM-RELATED"/>
    <property type="match status" value="1"/>
</dbReference>
<dbReference type="Gene3D" id="3.30.70.270">
    <property type="match status" value="1"/>
</dbReference>
<gene>
    <name evidence="5" type="ORF">GCM10007907_08800</name>
</gene>
<dbReference type="SUPFAM" id="SSF48452">
    <property type="entry name" value="TPR-like"/>
    <property type="match status" value="1"/>
</dbReference>
<feature type="domain" description="GGDEF" evidence="4">
    <location>
        <begin position="711"/>
        <end position="850"/>
    </location>
</feature>
<dbReference type="InterPro" id="IPR003018">
    <property type="entry name" value="GAF"/>
</dbReference>
<evidence type="ECO:0000256" key="2">
    <source>
        <dbReference type="ARBA" id="ARBA00034247"/>
    </source>
</evidence>
<evidence type="ECO:0000313" key="5">
    <source>
        <dbReference type="EMBL" id="GLR12090.1"/>
    </source>
</evidence>
<feature type="coiled-coil region" evidence="3">
    <location>
        <begin position="457"/>
        <end position="497"/>
    </location>
</feature>